<gene>
    <name evidence="5" type="ORF">R7226_30645</name>
</gene>
<dbReference type="InterPro" id="IPR032823">
    <property type="entry name" value="BCA_ABC_TP_C"/>
</dbReference>
<dbReference type="RefSeq" id="WP_318601337.1">
    <property type="nucleotide sequence ID" value="NZ_JAWSTH010000176.1"/>
</dbReference>
<name>A0ABU4HZJ8_9ACTN</name>
<dbReference type="InterPro" id="IPR027417">
    <property type="entry name" value="P-loop_NTPase"/>
</dbReference>
<dbReference type="InterPro" id="IPR003593">
    <property type="entry name" value="AAA+_ATPase"/>
</dbReference>
<dbReference type="PROSITE" id="PS50893">
    <property type="entry name" value="ABC_TRANSPORTER_2"/>
    <property type="match status" value="1"/>
</dbReference>
<evidence type="ECO:0000259" key="4">
    <source>
        <dbReference type="PROSITE" id="PS50893"/>
    </source>
</evidence>
<proteinExistence type="predicted"/>
<dbReference type="PANTHER" id="PTHR45772">
    <property type="entry name" value="CONSERVED COMPONENT OF ABC TRANSPORTER FOR NATURAL AMINO ACIDS-RELATED"/>
    <property type="match status" value="1"/>
</dbReference>
<dbReference type="GO" id="GO:0005524">
    <property type="term" value="F:ATP binding"/>
    <property type="evidence" value="ECO:0007669"/>
    <property type="project" value="UniProtKB-KW"/>
</dbReference>
<feature type="domain" description="ABC transporter" evidence="4">
    <location>
        <begin position="23"/>
        <end position="256"/>
    </location>
</feature>
<reference evidence="6" key="1">
    <citation type="submission" date="2023-07" db="EMBL/GenBank/DDBJ databases">
        <title>Conexibacter stalactiti sp. nov., isolated from stalactites in a lava cave and emended description of the genus Conexibacter.</title>
        <authorList>
            <person name="Lee S.D."/>
        </authorList>
    </citation>
    <scope>NUCLEOTIDE SEQUENCE [LARGE SCALE GENOMIC DNA]</scope>
    <source>
        <strain evidence="6">KCTC 39840</strain>
    </source>
</reference>
<keyword evidence="3 5" id="KW-0067">ATP-binding</keyword>
<dbReference type="InterPro" id="IPR017871">
    <property type="entry name" value="ABC_transporter-like_CS"/>
</dbReference>
<organism evidence="5 6">
    <name type="scientific">Conexibacter stalactiti</name>
    <dbReference type="NCBI Taxonomy" id="1940611"/>
    <lineage>
        <taxon>Bacteria</taxon>
        <taxon>Bacillati</taxon>
        <taxon>Actinomycetota</taxon>
        <taxon>Thermoleophilia</taxon>
        <taxon>Solirubrobacterales</taxon>
        <taxon>Conexibacteraceae</taxon>
        <taxon>Conexibacter</taxon>
    </lineage>
</organism>
<sequence length="267" mass="27574">MRAHRTPKLLSAAAGAEPEPITLSAEAASRDFGGVRALDGVSLSVAEGEVVGLIGPNGSGKTTLLNLLSGVLAPTAGRVLLDQAPLPAVPRRAARAGVVRTFQNIRLFGELTALENVAAAAVAAGGARRRDADAIARRELAWLGAEHVAPALAADLSYGEQRMVEIVRALAARPRLLLLDEPAAGMPESETRALAALIARIREERGAGLLIVEHDVDLIVTSCDRVAALVEGRVVAHGTPEAVRTDPAVISTYLGAAAAGTDPIPKD</sequence>
<comment type="caution">
    <text evidence="5">The sequence shown here is derived from an EMBL/GenBank/DDBJ whole genome shotgun (WGS) entry which is preliminary data.</text>
</comment>
<keyword evidence="6" id="KW-1185">Reference proteome</keyword>
<dbReference type="Pfam" id="PF00005">
    <property type="entry name" value="ABC_tran"/>
    <property type="match status" value="1"/>
</dbReference>
<evidence type="ECO:0000313" key="5">
    <source>
        <dbReference type="EMBL" id="MDW5598758.1"/>
    </source>
</evidence>
<dbReference type="SUPFAM" id="SSF52540">
    <property type="entry name" value="P-loop containing nucleoside triphosphate hydrolases"/>
    <property type="match status" value="1"/>
</dbReference>
<dbReference type="InterPro" id="IPR003439">
    <property type="entry name" value="ABC_transporter-like_ATP-bd"/>
</dbReference>
<evidence type="ECO:0000256" key="3">
    <source>
        <dbReference type="ARBA" id="ARBA00022840"/>
    </source>
</evidence>
<evidence type="ECO:0000313" key="6">
    <source>
        <dbReference type="Proteomes" id="UP001284601"/>
    </source>
</evidence>
<dbReference type="Gene3D" id="3.40.50.300">
    <property type="entry name" value="P-loop containing nucleotide triphosphate hydrolases"/>
    <property type="match status" value="1"/>
</dbReference>
<dbReference type="PROSITE" id="PS00211">
    <property type="entry name" value="ABC_TRANSPORTER_1"/>
    <property type="match status" value="1"/>
</dbReference>
<accession>A0ABU4HZJ8</accession>
<protein>
    <submittedName>
        <fullName evidence="5">ATP-binding cassette domain-containing protein</fullName>
    </submittedName>
</protein>
<dbReference type="Proteomes" id="UP001284601">
    <property type="component" value="Unassembled WGS sequence"/>
</dbReference>
<dbReference type="SMART" id="SM00382">
    <property type="entry name" value="AAA"/>
    <property type="match status" value="1"/>
</dbReference>
<keyword evidence="1" id="KW-0813">Transport</keyword>
<dbReference type="PANTHER" id="PTHR45772:SF2">
    <property type="entry name" value="ABC TRANSPORTER ATP-BINDING PROTEIN"/>
    <property type="match status" value="1"/>
</dbReference>
<keyword evidence="2" id="KW-0547">Nucleotide-binding</keyword>
<dbReference type="EMBL" id="JAWSTH010000176">
    <property type="protein sequence ID" value="MDW5598758.1"/>
    <property type="molecule type" value="Genomic_DNA"/>
</dbReference>
<evidence type="ECO:0000256" key="2">
    <source>
        <dbReference type="ARBA" id="ARBA00022741"/>
    </source>
</evidence>
<dbReference type="Pfam" id="PF12399">
    <property type="entry name" value="BCA_ABC_TP_C"/>
    <property type="match status" value="1"/>
</dbReference>
<evidence type="ECO:0000256" key="1">
    <source>
        <dbReference type="ARBA" id="ARBA00022448"/>
    </source>
</evidence>
<dbReference type="InterPro" id="IPR051120">
    <property type="entry name" value="ABC_AA/LPS_Transport"/>
</dbReference>